<feature type="compositionally biased region" description="Polar residues" evidence="1">
    <location>
        <begin position="199"/>
        <end position="210"/>
    </location>
</feature>
<keyword evidence="3" id="KW-1185">Reference proteome</keyword>
<sequence length="248" mass="26947">MSTRKSRPSRDAATTDPSLSGGLYCHTCGRIITPRKSHAKSINTSTPPKYCSDRCRREKPPAAFGGVEAEIERMFVELLGGGEQGASRRVVGCEDVEARIFGGLARASSLNPSDNREFGGESESDTASSDQTSDDDEGGGVSLGEYLAPTEPFKKQPLIVENLTPQQLGRQRAANREKVRQAARRGTIFGFRVHALEPTDTSLPSQQTEDSNSDRSRRRKVEAVQGGRIVEASFAKGPWGVRLKDEHG</sequence>
<reference evidence="2" key="1">
    <citation type="submission" date="2021-03" db="EMBL/GenBank/DDBJ databases">
        <authorList>
            <person name="Tagirdzhanova G."/>
        </authorList>
    </citation>
    <scope>NUCLEOTIDE SEQUENCE</scope>
</reference>
<dbReference type="EMBL" id="CAJPDS010000041">
    <property type="protein sequence ID" value="CAF9926345.1"/>
    <property type="molecule type" value="Genomic_DNA"/>
</dbReference>
<name>A0A8H3ISW0_9LECA</name>
<feature type="region of interest" description="Disordered" evidence="1">
    <location>
        <begin position="36"/>
        <end position="56"/>
    </location>
</feature>
<comment type="caution">
    <text evidence="2">The sequence shown here is derived from an EMBL/GenBank/DDBJ whole genome shotgun (WGS) entry which is preliminary data.</text>
</comment>
<dbReference type="Proteomes" id="UP000664521">
    <property type="component" value="Unassembled WGS sequence"/>
</dbReference>
<feature type="region of interest" description="Disordered" evidence="1">
    <location>
        <begin position="195"/>
        <end position="223"/>
    </location>
</feature>
<evidence type="ECO:0000256" key="1">
    <source>
        <dbReference type="SAM" id="MobiDB-lite"/>
    </source>
</evidence>
<organism evidence="2 3">
    <name type="scientific">Heterodermia speciosa</name>
    <dbReference type="NCBI Taxonomy" id="116794"/>
    <lineage>
        <taxon>Eukaryota</taxon>
        <taxon>Fungi</taxon>
        <taxon>Dikarya</taxon>
        <taxon>Ascomycota</taxon>
        <taxon>Pezizomycotina</taxon>
        <taxon>Lecanoromycetes</taxon>
        <taxon>OSLEUM clade</taxon>
        <taxon>Lecanoromycetidae</taxon>
        <taxon>Caliciales</taxon>
        <taxon>Physciaceae</taxon>
        <taxon>Heterodermia</taxon>
    </lineage>
</organism>
<evidence type="ECO:0000313" key="2">
    <source>
        <dbReference type="EMBL" id="CAF9926345.1"/>
    </source>
</evidence>
<feature type="region of interest" description="Disordered" evidence="1">
    <location>
        <begin position="1"/>
        <end position="21"/>
    </location>
</feature>
<proteinExistence type="predicted"/>
<gene>
    <name evidence="2" type="ORF">HETSPECPRED_006310</name>
</gene>
<accession>A0A8H3ISW0</accession>
<protein>
    <submittedName>
        <fullName evidence="2">Uncharacterized protein</fullName>
    </submittedName>
</protein>
<evidence type="ECO:0000313" key="3">
    <source>
        <dbReference type="Proteomes" id="UP000664521"/>
    </source>
</evidence>
<feature type="region of interest" description="Disordered" evidence="1">
    <location>
        <begin position="107"/>
        <end position="159"/>
    </location>
</feature>
<dbReference type="AlphaFoldDB" id="A0A8H3ISW0"/>
<dbReference type="OrthoDB" id="537467at2759"/>